<comment type="caution">
    <text evidence="1">The sequence shown here is derived from an EMBL/GenBank/DDBJ whole genome shotgun (WGS) entry which is preliminary data.</text>
</comment>
<accession>A0A9W6H396</accession>
<reference evidence="1" key="1">
    <citation type="journal article" date="2014" name="Int. J. Syst. Evol. Microbiol.">
        <title>Complete genome sequence of Corynebacterium casei LMG S-19264T (=DSM 44701T), isolated from a smear-ripened cheese.</title>
        <authorList>
            <consortium name="US DOE Joint Genome Institute (JGI-PGF)"/>
            <person name="Walter F."/>
            <person name="Albersmeier A."/>
            <person name="Kalinowski J."/>
            <person name="Ruckert C."/>
        </authorList>
    </citation>
    <scope>NUCLEOTIDE SEQUENCE</scope>
    <source>
        <strain evidence="1">VKM Ac-1020</strain>
    </source>
</reference>
<evidence type="ECO:0000313" key="1">
    <source>
        <dbReference type="EMBL" id="GLJ61415.1"/>
    </source>
</evidence>
<proteinExistence type="predicted"/>
<organism evidence="1 2">
    <name type="scientific">Microbacterium barkeri</name>
    <dbReference type="NCBI Taxonomy" id="33917"/>
    <lineage>
        <taxon>Bacteria</taxon>
        <taxon>Bacillati</taxon>
        <taxon>Actinomycetota</taxon>
        <taxon>Actinomycetes</taxon>
        <taxon>Micrococcales</taxon>
        <taxon>Microbacteriaceae</taxon>
        <taxon>Microbacterium</taxon>
    </lineage>
</organism>
<reference evidence="1" key="2">
    <citation type="submission" date="2023-01" db="EMBL/GenBank/DDBJ databases">
        <authorList>
            <person name="Sun Q."/>
            <person name="Evtushenko L."/>
        </authorList>
    </citation>
    <scope>NUCLEOTIDE SEQUENCE</scope>
    <source>
        <strain evidence="1">VKM Ac-1020</strain>
    </source>
</reference>
<dbReference type="AlphaFoldDB" id="A0A9W6H396"/>
<keyword evidence="2" id="KW-1185">Reference proteome</keyword>
<name>A0A9W6H396_9MICO</name>
<sequence length="74" mass="8264">MIRTIFDDATDSVRMMKRMSDGKARGTERELLGPSVRGFRGSSAIVWHIDGTLLVPVVLPFLQCEQHLVAPHES</sequence>
<dbReference type="EMBL" id="BSEJ01000006">
    <property type="protein sequence ID" value="GLJ61415.1"/>
    <property type="molecule type" value="Genomic_DNA"/>
</dbReference>
<protein>
    <submittedName>
        <fullName evidence="1">Uncharacterized protein</fullName>
    </submittedName>
</protein>
<evidence type="ECO:0000313" key="2">
    <source>
        <dbReference type="Proteomes" id="UP001142462"/>
    </source>
</evidence>
<dbReference type="Proteomes" id="UP001142462">
    <property type="component" value="Unassembled WGS sequence"/>
</dbReference>
<gene>
    <name evidence="1" type="ORF">GCM10017576_15440</name>
</gene>